<protein>
    <submittedName>
        <fullName evidence="2">Uncharacterized protein</fullName>
    </submittedName>
</protein>
<feature type="transmembrane region" description="Helical" evidence="1">
    <location>
        <begin position="168"/>
        <end position="190"/>
    </location>
</feature>
<sequence>MSEIIAMSVLGGLIVFVLCAFPGNDSVAAGMDMAPQFGMVVLEHIGWGFGVYVPILLSFYAIVIGGQLVADSTTAASTRRMFGFAAEAMAGALVPALVLIVAACVADPMQVGSLFVIVPVSAVVFFLAIQLGGFIVFERSLRLSAAERARDWAKEHLGALKPRSRKPIWFVVVAHAVVGGAGGLGITLLLDRPSGSLLMLFLLYGSVALGLGLASVNGLFTYRTTQDRLYTVTAWIICSTLYLVGLLLALEAFVRIGPAAGLGVLSSVVLSLISTFWPRHRASRFVLDWSLHGAATRYAARSITTRYVRNVRVIRELVQSPEPDQPISLQDRIMVVFRPVRGDTSAPHGDSCTCRRTFDRSHGHCDAHTFESEDINSGSAV</sequence>
<dbReference type="RefSeq" id="WP_210897801.1">
    <property type="nucleotide sequence ID" value="NZ_CP071696.1"/>
</dbReference>
<dbReference type="Proteomes" id="UP000671914">
    <property type="component" value="Chromosome"/>
</dbReference>
<feature type="transmembrane region" description="Helical" evidence="1">
    <location>
        <begin position="232"/>
        <end position="250"/>
    </location>
</feature>
<dbReference type="EMBL" id="CP071696">
    <property type="protein sequence ID" value="QTX04324.1"/>
    <property type="molecule type" value="Genomic_DNA"/>
</dbReference>
<keyword evidence="1" id="KW-0812">Transmembrane</keyword>
<reference evidence="2" key="1">
    <citation type="submission" date="2021-03" db="EMBL/GenBank/DDBJ databases">
        <title>Agromyces archimandritus sp. nov., isolated from the cockroach Archimandrita tessellata.</title>
        <authorList>
            <person name="Guzman J."/>
            <person name="Ortuzar M."/>
            <person name="Poehlein A."/>
            <person name="Daniel R."/>
            <person name="Trujillo M."/>
            <person name="Vilcinskas A."/>
        </authorList>
    </citation>
    <scope>NUCLEOTIDE SEQUENCE</scope>
    <source>
        <strain evidence="2">G127AT</strain>
    </source>
</reference>
<organism evidence="2 3">
    <name type="scientific">Agromyces archimandritae</name>
    <dbReference type="NCBI Taxonomy" id="2781962"/>
    <lineage>
        <taxon>Bacteria</taxon>
        <taxon>Bacillati</taxon>
        <taxon>Actinomycetota</taxon>
        <taxon>Actinomycetes</taxon>
        <taxon>Micrococcales</taxon>
        <taxon>Microbacteriaceae</taxon>
        <taxon>Agromyces</taxon>
    </lineage>
</organism>
<evidence type="ECO:0000256" key="1">
    <source>
        <dbReference type="SAM" id="Phobius"/>
    </source>
</evidence>
<dbReference type="AlphaFoldDB" id="A0A975INK2"/>
<feature type="transmembrane region" description="Helical" evidence="1">
    <location>
        <begin position="196"/>
        <end position="220"/>
    </location>
</feature>
<keyword evidence="3" id="KW-1185">Reference proteome</keyword>
<feature type="transmembrane region" description="Helical" evidence="1">
    <location>
        <begin position="256"/>
        <end position="277"/>
    </location>
</feature>
<evidence type="ECO:0000313" key="2">
    <source>
        <dbReference type="EMBL" id="QTX04324.1"/>
    </source>
</evidence>
<gene>
    <name evidence="2" type="ORF">G127AT_13750</name>
</gene>
<evidence type="ECO:0000313" key="3">
    <source>
        <dbReference type="Proteomes" id="UP000671914"/>
    </source>
</evidence>
<keyword evidence="1" id="KW-0472">Membrane</keyword>
<feature type="transmembrane region" description="Helical" evidence="1">
    <location>
        <begin position="82"/>
        <end position="102"/>
    </location>
</feature>
<dbReference type="KEGG" id="aarc:G127AT_13750"/>
<keyword evidence="1" id="KW-1133">Transmembrane helix</keyword>
<feature type="transmembrane region" description="Helical" evidence="1">
    <location>
        <begin position="114"/>
        <end position="137"/>
    </location>
</feature>
<proteinExistence type="predicted"/>
<name>A0A975INK2_9MICO</name>
<feature type="transmembrane region" description="Helical" evidence="1">
    <location>
        <begin position="44"/>
        <end position="70"/>
    </location>
</feature>
<accession>A0A975INK2</accession>